<feature type="chain" id="PRO_5035250706" evidence="2">
    <location>
        <begin position="21"/>
        <end position="91"/>
    </location>
</feature>
<keyword evidence="2" id="KW-0732">Signal</keyword>
<organism evidence="3 4">
    <name type="scientific">Catellatospora citrea</name>
    <dbReference type="NCBI Taxonomy" id="53366"/>
    <lineage>
        <taxon>Bacteria</taxon>
        <taxon>Bacillati</taxon>
        <taxon>Actinomycetota</taxon>
        <taxon>Actinomycetes</taxon>
        <taxon>Micromonosporales</taxon>
        <taxon>Micromonosporaceae</taxon>
        <taxon>Catellatospora</taxon>
    </lineage>
</organism>
<gene>
    <name evidence="3" type="ORF">Cci01nite_33900</name>
</gene>
<feature type="compositionally biased region" description="Low complexity" evidence="1">
    <location>
        <begin position="79"/>
        <end position="91"/>
    </location>
</feature>
<keyword evidence="4" id="KW-1185">Reference proteome</keyword>
<dbReference type="Proteomes" id="UP000659904">
    <property type="component" value="Unassembled WGS sequence"/>
</dbReference>
<evidence type="ECO:0000256" key="1">
    <source>
        <dbReference type="SAM" id="MobiDB-lite"/>
    </source>
</evidence>
<evidence type="ECO:0000256" key="2">
    <source>
        <dbReference type="SAM" id="SignalP"/>
    </source>
</evidence>
<proteinExistence type="predicted"/>
<evidence type="ECO:0000313" key="4">
    <source>
        <dbReference type="Proteomes" id="UP000659904"/>
    </source>
</evidence>
<protein>
    <submittedName>
        <fullName evidence="3">Uncharacterized protein</fullName>
    </submittedName>
</protein>
<evidence type="ECO:0000313" key="3">
    <source>
        <dbReference type="EMBL" id="GIF98296.1"/>
    </source>
</evidence>
<dbReference type="EMBL" id="BONH01000014">
    <property type="protein sequence ID" value="GIF98296.1"/>
    <property type="molecule type" value="Genomic_DNA"/>
</dbReference>
<feature type="signal peptide" evidence="2">
    <location>
        <begin position="1"/>
        <end position="20"/>
    </location>
</feature>
<accession>A0A8J3KDY4</accession>
<sequence>MGVRVAALLRGLLTLLAAVAAMGAALATASGELLALGLLAAAAAARMLDRGAGGSFTRTGGPEPPPARTVPEQPTGPGTRSATTTRQETTV</sequence>
<name>A0A8J3KDY4_9ACTN</name>
<dbReference type="AlphaFoldDB" id="A0A8J3KDY4"/>
<reference evidence="3 4" key="1">
    <citation type="submission" date="2021-01" db="EMBL/GenBank/DDBJ databases">
        <title>Whole genome shotgun sequence of Catellatospora citrea NBRC 14495.</title>
        <authorList>
            <person name="Komaki H."/>
            <person name="Tamura T."/>
        </authorList>
    </citation>
    <scope>NUCLEOTIDE SEQUENCE [LARGE SCALE GENOMIC DNA]</scope>
    <source>
        <strain evidence="3 4">NBRC 14495</strain>
    </source>
</reference>
<comment type="caution">
    <text evidence="3">The sequence shown here is derived from an EMBL/GenBank/DDBJ whole genome shotgun (WGS) entry which is preliminary data.</text>
</comment>
<feature type="region of interest" description="Disordered" evidence="1">
    <location>
        <begin position="51"/>
        <end position="91"/>
    </location>
</feature>